<organism evidence="1 2">
    <name type="scientific">Coemansia brasiliensis</name>
    <dbReference type="NCBI Taxonomy" id="2650707"/>
    <lineage>
        <taxon>Eukaryota</taxon>
        <taxon>Fungi</taxon>
        <taxon>Fungi incertae sedis</taxon>
        <taxon>Zoopagomycota</taxon>
        <taxon>Kickxellomycotina</taxon>
        <taxon>Kickxellomycetes</taxon>
        <taxon>Kickxellales</taxon>
        <taxon>Kickxellaceae</taxon>
        <taxon>Coemansia</taxon>
    </lineage>
</organism>
<comment type="caution">
    <text evidence="1">The sequence shown here is derived from an EMBL/GenBank/DDBJ whole genome shotgun (WGS) entry which is preliminary data.</text>
</comment>
<dbReference type="AlphaFoldDB" id="A0A9W8I4T7"/>
<keyword evidence="2" id="KW-1185">Reference proteome</keyword>
<evidence type="ECO:0000313" key="2">
    <source>
        <dbReference type="Proteomes" id="UP001139887"/>
    </source>
</evidence>
<gene>
    <name evidence="1" type="ORF">IWW36_003774</name>
</gene>
<accession>A0A9W8I4T7</accession>
<sequence length="126" mass="14474">MTYINLTHLLVTSKMSIDTMVKLIVKMHSLTGLEIYNLVPGPNIAIASSDNKCKPYDTKLRTLSLYFNESEFSAPTKLIVLQHLLLRMPLLERVITPNVLISPLYDFVSKNLMKHPHLDKINFRFC</sequence>
<dbReference type="Proteomes" id="UP001139887">
    <property type="component" value="Unassembled WGS sequence"/>
</dbReference>
<name>A0A9W8I4T7_9FUNG</name>
<proteinExistence type="predicted"/>
<protein>
    <submittedName>
        <fullName evidence="1">Uncharacterized protein</fullName>
    </submittedName>
</protein>
<evidence type="ECO:0000313" key="1">
    <source>
        <dbReference type="EMBL" id="KAJ2847601.1"/>
    </source>
</evidence>
<reference evidence="1" key="1">
    <citation type="submission" date="2022-07" db="EMBL/GenBank/DDBJ databases">
        <title>Phylogenomic reconstructions and comparative analyses of Kickxellomycotina fungi.</title>
        <authorList>
            <person name="Reynolds N.K."/>
            <person name="Stajich J.E."/>
            <person name="Barry K."/>
            <person name="Grigoriev I.V."/>
            <person name="Crous P."/>
            <person name="Smith M.E."/>
        </authorList>
    </citation>
    <scope>NUCLEOTIDE SEQUENCE</scope>
    <source>
        <strain evidence="1">NRRL 1566</strain>
    </source>
</reference>
<dbReference type="EMBL" id="JANBUW010000289">
    <property type="protein sequence ID" value="KAJ2847601.1"/>
    <property type="molecule type" value="Genomic_DNA"/>
</dbReference>